<name>A0A165ERM1_EXIGL</name>
<accession>A0A165ERM1</accession>
<gene>
    <name evidence="2" type="ORF">EXIGLDRAFT_839886</name>
</gene>
<dbReference type="OrthoDB" id="2898509at2759"/>
<evidence type="ECO:0000313" key="2">
    <source>
        <dbReference type="EMBL" id="KZV87536.1"/>
    </source>
</evidence>
<reference evidence="2 3" key="1">
    <citation type="journal article" date="2016" name="Mol. Biol. Evol.">
        <title>Comparative Genomics of Early-Diverging Mushroom-Forming Fungi Provides Insights into the Origins of Lignocellulose Decay Capabilities.</title>
        <authorList>
            <person name="Nagy L.G."/>
            <person name="Riley R."/>
            <person name="Tritt A."/>
            <person name="Adam C."/>
            <person name="Daum C."/>
            <person name="Floudas D."/>
            <person name="Sun H."/>
            <person name="Yadav J.S."/>
            <person name="Pangilinan J."/>
            <person name="Larsson K.H."/>
            <person name="Matsuura K."/>
            <person name="Barry K."/>
            <person name="Labutti K."/>
            <person name="Kuo R."/>
            <person name="Ohm R.A."/>
            <person name="Bhattacharya S.S."/>
            <person name="Shirouzu T."/>
            <person name="Yoshinaga Y."/>
            <person name="Martin F.M."/>
            <person name="Grigoriev I.V."/>
            <person name="Hibbett D.S."/>
        </authorList>
    </citation>
    <scope>NUCLEOTIDE SEQUENCE [LARGE SCALE GENOMIC DNA]</scope>
    <source>
        <strain evidence="2 3">HHB12029</strain>
    </source>
</reference>
<dbReference type="SUPFAM" id="SSF51735">
    <property type="entry name" value="NAD(P)-binding Rossmann-fold domains"/>
    <property type="match status" value="1"/>
</dbReference>
<protein>
    <recommendedName>
        <fullName evidence="4">NAD(P)-binding protein</fullName>
    </recommendedName>
</protein>
<keyword evidence="1" id="KW-0560">Oxidoreductase</keyword>
<dbReference type="Proteomes" id="UP000077266">
    <property type="component" value="Unassembled WGS sequence"/>
</dbReference>
<proteinExistence type="predicted"/>
<dbReference type="InterPro" id="IPR036291">
    <property type="entry name" value="NAD(P)-bd_dom_sf"/>
</dbReference>
<organism evidence="2 3">
    <name type="scientific">Exidia glandulosa HHB12029</name>
    <dbReference type="NCBI Taxonomy" id="1314781"/>
    <lineage>
        <taxon>Eukaryota</taxon>
        <taxon>Fungi</taxon>
        <taxon>Dikarya</taxon>
        <taxon>Basidiomycota</taxon>
        <taxon>Agaricomycotina</taxon>
        <taxon>Agaricomycetes</taxon>
        <taxon>Auriculariales</taxon>
        <taxon>Exidiaceae</taxon>
        <taxon>Exidia</taxon>
    </lineage>
</organism>
<dbReference type="AlphaFoldDB" id="A0A165ERM1"/>
<dbReference type="PANTHER" id="PTHR47534:SF3">
    <property type="entry name" value="ALCOHOL DEHYDROGENASE-LIKE C-TERMINAL DOMAIN-CONTAINING PROTEIN"/>
    <property type="match status" value="1"/>
</dbReference>
<dbReference type="EMBL" id="KV426122">
    <property type="protein sequence ID" value="KZV87536.1"/>
    <property type="molecule type" value="Genomic_DNA"/>
</dbReference>
<evidence type="ECO:0008006" key="4">
    <source>
        <dbReference type="Google" id="ProtNLM"/>
    </source>
</evidence>
<dbReference type="Gene3D" id="3.40.50.720">
    <property type="entry name" value="NAD(P)-binding Rossmann-like Domain"/>
    <property type="match status" value="1"/>
</dbReference>
<dbReference type="STRING" id="1314781.A0A165ERM1"/>
<dbReference type="GO" id="GO:0016491">
    <property type="term" value="F:oxidoreductase activity"/>
    <property type="evidence" value="ECO:0007669"/>
    <property type="project" value="UniProtKB-KW"/>
</dbReference>
<dbReference type="InParanoid" id="A0A165ERM1"/>
<evidence type="ECO:0000313" key="3">
    <source>
        <dbReference type="Proteomes" id="UP000077266"/>
    </source>
</evidence>
<keyword evidence="3" id="KW-1185">Reference proteome</keyword>
<sequence length="420" mass="45992">MSQPLAGTQSWNCLRLQYLHITDPMLEPENSLSSALLAFYHESYYGIIPDLPAVAALICRPLVSGLWMDHDGLGEARGLRTVLDFKVMLLIFKRIFVTLHPMKERIWPCPSLDVVVIAERFGKASNAQYAPSFRPVVVVFGGTSGVGAALVRAFATHIPPHTGAHIVIVGRSKNAADALIAGLPHISNSRYDFLRVDALLVHDLRVFIRDQLFGGLGLKKINYLVLSQGELNVDSTARTSEGFQPTISLMVYGRARAALDLAPLLQAAAAAGEDARIMSIGAPSTGGPIDLDDVGLQKAGMRAMRGAMITYTDIYVASLAERFPDLAVMHVSPGSVPTTGIMRGLPWYLRLVWMILAWFSSSTITQEESGERLMFLLVDPESKKGAFVKNHLNQPAAPSTFMDETSRAVVWRHIEERSDL</sequence>
<dbReference type="PANTHER" id="PTHR47534">
    <property type="entry name" value="YALI0E05731P"/>
    <property type="match status" value="1"/>
</dbReference>
<dbReference type="InterPro" id="IPR052228">
    <property type="entry name" value="Sec_Metab_Biosynth_Oxidored"/>
</dbReference>
<evidence type="ECO:0000256" key="1">
    <source>
        <dbReference type="ARBA" id="ARBA00023002"/>
    </source>
</evidence>